<name>A0AA86S1B6_9FABA</name>
<keyword evidence="3 5" id="KW-1133">Transmembrane helix</keyword>
<evidence type="ECO:0000259" key="8">
    <source>
        <dbReference type="Pfam" id="PF23262"/>
    </source>
</evidence>
<feature type="transmembrane region" description="Helical" evidence="5">
    <location>
        <begin position="64"/>
        <end position="89"/>
    </location>
</feature>
<organism evidence="9 10">
    <name type="scientific">Sphenostylis stenocarpa</name>
    <dbReference type="NCBI Taxonomy" id="92480"/>
    <lineage>
        <taxon>Eukaryota</taxon>
        <taxon>Viridiplantae</taxon>
        <taxon>Streptophyta</taxon>
        <taxon>Embryophyta</taxon>
        <taxon>Tracheophyta</taxon>
        <taxon>Spermatophyta</taxon>
        <taxon>Magnoliopsida</taxon>
        <taxon>eudicotyledons</taxon>
        <taxon>Gunneridae</taxon>
        <taxon>Pentapetalae</taxon>
        <taxon>rosids</taxon>
        <taxon>fabids</taxon>
        <taxon>Fabales</taxon>
        <taxon>Fabaceae</taxon>
        <taxon>Papilionoideae</taxon>
        <taxon>50 kb inversion clade</taxon>
        <taxon>NPAAA clade</taxon>
        <taxon>indigoferoid/millettioid clade</taxon>
        <taxon>Phaseoleae</taxon>
        <taxon>Sphenostylis</taxon>
    </lineage>
</organism>
<feature type="domain" description="Nodulin-like" evidence="7">
    <location>
        <begin position="7"/>
        <end position="254"/>
    </location>
</feature>
<dbReference type="Gramene" id="rna-AYBTSS11_LOCUS4946">
    <property type="protein sequence ID" value="CAJ1930878.1"/>
    <property type="gene ID" value="gene-AYBTSS11_LOCUS4946"/>
</dbReference>
<reference evidence="9" key="1">
    <citation type="submission" date="2023-10" db="EMBL/GenBank/DDBJ databases">
        <authorList>
            <person name="Domelevo Entfellner J.-B."/>
        </authorList>
    </citation>
    <scope>NUCLEOTIDE SEQUENCE</scope>
</reference>
<keyword evidence="2 5" id="KW-0812">Transmembrane</keyword>
<dbReference type="SUPFAM" id="SSF103473">
    <property type="entry name" value="MFS general substrate transporter"/>
    <property type="match status" value="1"/>
</dbReference>
<feature type="chain" id="PRO_5041731356" description="Nodulin-like domain-containing protein" evidence="6">
    <location>
        <begin position="26"/>
        <end position="575"/>
    </location>
</feature>
<feature type="transmembrane region" description="Helical" evidence="5">
    <location>
        <begin position="418"/>
        <end position="441"/>
    </location>
</feature>
<evidence type="ECO:0000256" key="6">
    <source>
        <dbReference type="SAM" id="SignalP"/>
    </source>
</evidence>
<keyword evidence="4 5" id="KW-0472">Membrane</keyword>
<feature type="transmembrane region" description="Helical" evidence="5">
    <location>
        <begin position="207"/>
        <end position="226"/>
    </location>
</feature>
<evidence type="ECO:0000256" key="1">
    <source>
        <dbReference type="ARBA" id="ARBA00004141"/>
    </source>
</evidence>
<evidence type="ECO:0000313" key="10">
    <source>
        <dbReference type="Proteomes" id="UP001189624"/>
    </source>
</evidence>
<feature type="transmembrane region" description="Helical" evidence="5">
    <location>
        <begin position="101"/>
        <end position="127"/>
    </location>
</feature>
<feature type="transmembrane region" description="Helical" evidence="5">
    <location>
        <begin position="486"/>
        <end position="505"/>
    </location>
</feature>
<dbReference type="GO" id="GO:0016020">
    <property type="term" value="C:membrane"/>
    <property type="evidence" value="ECO:0007669"/>
    <property type="project" value="UniProtKB-SubCell"/>
</dbReference>
<feature type="transmembrane region" description="Helical" evidence="5">
    <location>
        <begin position="385"/>
        <end position="406"/>
    </location>
</feature>
<keyword evidence="6" id="KW-0732">Signal</keyword>
<dbReference type="PANTHER" id="PTHR21576:SF7">
    <property type="entry name" value="MAJOR FACILITATOR SUPERFAMILY PROTEIN"/>
    <property type="match status" value="1"/>
</dbReference>
<dbReference type="InterPro" id="IPR056555">
    <property type="entry name" value="NFD4_C"/>
</dbReference>
<dbReference type="Pfam" id="PF06813">
    <property type="entry name" value="Nodulin-like"/>
    <property type="match status" value="1"/>
</dbReference>
<feature type="domain" description="NFD4 C-terminal" evidence="8">
    <location>
        <begin position="342"/>
        <end position="557"/>
    </location>
</feature>
<feature type="transmembrane region" description="Helical" evidence="5">
    <location>
        <begin position="238"/>
        <end position="263"/>
    </location>
</feature>
<dbReference type="AlphaFoldDB" id="A0AA86S1B6"/>
<dbReference type="InterPro" id="IPR036259">
    <property type="entry name" value="MFS_trans_sf"/>
</dbReference>
<gene>
    <name evidence="9" type="ORF">AYBTSS11_LOCUS4946</name>
</gene>
<evidence type="ECO:0000259" key="7">
    <source>
        <dbReference type="Pfam" id="PF06813"/>
    </source>
</evidence>
<feature type="transmembrane region" description="Helical" evidence="5">
    <location>
        <begin position="453"/>
        <end position="474"/>
    </location>
</feature>
<evidence type="ECO:0000256" key="3">
    <source>
        <dbReference type="ARBA" id="ARBA00022989"/>
    </source>
</evidence>
<feature type="signal peptide" evidence="6">
    <location>
        <begin position="1"/>
        <end position="25"/>
    </location>
</feature>
<feature type="transmembrane region" description="Helical" evidence="5">
    <location>
        <begin position="136"/>
        <end position="155"/>
    </location>
</feature>
<dbReference type="Pfam" id="PF23262">
    <property type="entry name" value="NFD4_C"/>
    <property type="match status" value="1"/>
</dbReference>
<proteinExistence type="predicted"/>
<protein>
    <recommendedName>
        <fullName evidence="11">Nodulin-like domain-containing protein</fullName>
    </recommendedName>
</protein>
<keyword evidence="10" id="KW-1185">Reference proteome</keyword>
<evidence type="ECO:0000313" key="9">
    <source>
        <dbReference type="EMBL" id="CAJ1930878.1"/>
    </source>
</evidence>
<dbReference type="EMBL" id="OY731399">
    <property type="protein sequence ID" value="CAJ1930878.1"/>
    <property type="molecule type" value="Genomic_DNA"/>
</dbReference>
<evidence type="ECO:0000256" key="2">
    <source>
        <dbReference type="ARBA" id="ARBA00022692"/>
    </source>
</evidence>
<comment type="subcellular location">
    <subcellularLocation>
        <location evidence="1">Membrane</location>
        <topology evidence="1">Multi-pass membrane protein</topology>
    </subcellularLocation>
</comment>
<dbReference type="PANTHER" id="PTHR21576">
    <property type="entry name" value="UNCHARACTERIZED NODULIN-LIKE PROTEIN"/>
    <property type="match status" value="1"/>
</dbReference>
<dbReference type="InterPro" id="IPR010658">
    <property type="entry name" value="Nodulin-like"/>
</dbReference>
<dbReference type="Gene3D" id="1.20.1250.20">
    <property type="entry name" value="MFS general substrate transporter like domains"/>
    <property type="match status" value="1"/>
</dbReference>
<sequence length="575" mass="62572">MAGQSRKWMILAATIWIQAFTGTNFDFSDYSSSLKSVLSFSQLQLNYLATANDMGKFFGWSSGLALMYLPLSVVMFIASSMGLLGYGLQWLAINNLITLPYYLFFLLSLLSGCSICWFNTVCFVLCIRNFPVNRPLALSLTVSFNGVSAALYTLAANSIDPSSDSLYLLLNAIVPVLTSLAALVPILLQPPIDTLSRSPDAAHKNSVIFLVLNFLAVFTGIYLLLFGSSTSDEATSRLYFGGAIFLLISPLCIPGTIYARVWFHNAIHSSFQMEGSGFILVHVDDLELHKELLSRQNSSLSLSNGDGHGLLGENGYGSQREKTGDLGCDKLLGHNQLAILGEEHTAAVLLQRLDFWLYYVVYFCGGTIGLVYSNNLGQIAQSLGLSSSISTLVTLYSTFSFFGRLLSAMPDYIRNKFYFARTGWLLIGLVPTPVAFIFLAASGSAAAVKVGTALIGLSSGFIFAAAVAVTSELFGPNSVSVNHNILITNIPIGSILYGFLAAEIYDANAYSIPGDLVGDTLVCMGRKCYFWTFVWWGGMSVLGLASSVLLFLRTKHAYDHFERHRRSISTEAVVS</sequence>
<accession>A0AA86S1B6</accession>
<feature type="transmembrane region" description="Helical" evidence="5">
    <location>
        <begin position="355"/>
        <end position="373"/>
    </location>
</feature>
<feature type="transmembrane region" description="Helical" evidence="5">
    <location>
        <begin position="167"/>
        <end position="187"/>
    </location>
</feature>
<evidence type="ECO:0000256" key="4">
    <source>
        <dbReference type="ARBA" id="ARBA00023136"/>
    </source>
</evidence>
<dbReference type="Proteomes" id="UP001189624">
    <property type="component" value="Chromosome 2"/>
</dbReference>
<evidence type="ECO:0008006" key="11">
    <source>
        <dbReference type="Google" id="ProtNLM"/>
    </source>
</evidence>
<feature type="transmembrane region" description="Helical" evidence="5">
    <location>
        <begin position="529"/>
        <end position="552"/>
    </location>
</feature>
<evidence type="ECO:0000256" key="5">
    <source>
        <dbReference type="SAM" id="Phobius"/>
    </source>
</evidence>